<organism evidence="1 2">
    <name type="scientific">Bradyrhizobium retamae</name>
    <dbReference type="NCBI Taxonomy" id="1300035"/>
    <lineage>
        <taxon>Bacteria</taxon>
        <taxon>Pseudomonadati</taxon>
        <taxon>Pseudomonadota</taxon>
        <taxon>Alphaproteobacteria</taxon>
        <taxon>Hyphomicrobiales</taxon>
        <taxon>Nitrobacteraceae</taxon>
        <taxon>Bradyrhizobium</taxon>
    </lineage>
</organism>
<comment type="caution">
    <text evidence="1">The sequence shown here is derived from an EMBL/GenBank/DDBJ whole genome shotgun (WGS) entry which is preliminary data.</text>
</comment>
<gene>
    <name evidence="1" type="ORF">CQ13_04190</name>
</gene>
<dbReference type="EMBL" id="LLYA01000112">
    <property type="protein sequence ID" value="KRR27594.1"/>
    <property type="molecule type" value="Genomic_DNA"/>
</dbReference>
<accession>A0A0R3N6C2</accession>
<protein>
    <submittedName>
        <fullName evidence="1">Uncharacterized protein</fullName>
    </submittedName>
</protein>
<reference evidence="1 2" key="1">
    <citation type="submission" date="2014-03" db="EMBL/GenBank/DDBJ databases">
        <title>Bradyrhizobium valentinum sp. nov., isolated from effective nodules of Lupinus mariae-josephae, a lupine endemic of basic-lime soils in Eastern Spain.</title>
        <authorList>
            <person name="Duran D."/>
            <person name="Rey L."/>
            <person name="Navarro A."/>
            <person name="Busquets A."/>
            <person name="Imperial J."/>
            <person name="Ruiz-Argueso T."/>
        </authorList>
    </citation>
    <scope>NUCLEOTIDE SEQUENCE [LARGE SCALE GENOMIC DNA]</scope>
    <source>
        <strain evidence="1 2">Ro19</strain>
    </source>
</reference>
<dbReference type="AlphaFoldDB" id="A0A0R3N6C2"/>
<sequence>MPVDFALTVATKPIEMNFTRMVEIDVLEKPIGRIRETCAMMGIAEKFDRALPDLETFLEAEVARGETRETKLTFDGLLYLKQLLAKG</sequence>
<name>A0A0R3N6C2_9BRAD</name>
<dbReference type="Proteomes" id="UP000052023">
    <property type="component" value="Unassembled WGS sequence"/>
</dbReference>
<evidence type="ECO:0000313" key="2">
    <source>
        <dbReference type="Proteomes" id="UP000052023"/>
    </source>
</evidence>
<evidence type="ECO:0000313" key="1">
    <source>
        <dbReference type="EMBL" id="KRR27594.1"/>
    </source>
</evidence>
<keyword evidence="2" id="KW-1185">Reference proteome</keyword>
<proteinExistence type="predicted"/>